<sequence>MGAQAPAPPPSPGPKGLSQLRGLQTQGQLRSRPRDRRELGPAPGARPSPPPRGVVKTKQQTGPAGPLLRLARGQLAPTSRPAASRAPPREWAVRLPRPAASVRGPGGRQDGATPPGLTWPLGGRAPPGSPCASARRGAPGGAARGRPAAAPAPPGRARPAPPAASCPQQRRRRRGAPAAARREDRRRGGGGACLGLARLPSARRQWAPGPASPAANRQPTGRRTGRGSGRSAGAVGWALSSGRGPPRRGAGAALHGPLQAACRPEGPAPRWRGNRSARSPIPPPAAQPEPAEGPGLNPRHSQRRTGTACGGDPGEGSQAQKKPRKKRAKGLPGADITGTHYNKEMHRKRPPVYPLFAVAASRPESLGVFQRCSPLPWA</sequence>
<dbReference type="Proteomes" id="UP001190640">
    <property type="component" value="Chromosome 15"/>
</dbReference>
<protein>
    <submittedName>
        <fullName evidence="3">Translation initiation factor IF-2-like</fullName>
    </submittedName>
</protein>
<dbReference type="RefSeq" id="XP_054854951.1">
    <property type="nucleotide sequence ID" value="XM_054998976.1"/>
</dbReference>
<organism evidence="2 3">
    <name type="scientific">Eublepharis macularius</name>
    <name type="common">Leopard gecko</name>
    <name type="synonym">Cyrtodactylus macularius</name>
    <dbReference type="NCBI Taxonomy" id="481883"/>
    <lineage>
        <taxon>Eukaryota</taxon>
        <taxon>Metazoa</taxon>
        <taxon>Chordata</taxon>
        <taxon>Craniata</taxon>
        <taxon>Vertebrata</taxon>
        <taxon>Euteleostomi</taxon>
        <taxon>Lepidosauria</taxon>
        <taxon>Squamata</taxon>
        <taxon>Bifurcata</taxon>
        <taxon>Gekkota</taxon>
        <taxon>Eublepharidae</taxon>
        <taxon>Eublepharinae</taxon>
        <taxon>Eublepharis</taxon>
    </lineage>
</organism>
<evidence type="ECO:0000313" key="3">
    <source>
        <dbReference type="RefSeq" id="XP_054854951.1"/>
    </source>
</evidence>
<feature type="compositionally biased region" description="Pro residues" evidence="1">
    <location>
        <begin position="150"/>
        <end position="164"/>
    </location>
</feature>
<gene>
    <name evidence="3" type="primary">LOC129343019</name>
</gene>
<evidence type="ECO:0000313" key="2">
    <source>
        <dbReference type="Proteomes" id="UP001190640"/>
    </source>
</evidence>
<dbReference type="KEGG" id="emc:129343019"/>
<feature type="compositionally biased region" description="Low complexity" evidence="1">
    <location>
        <begin position="229"/>
        <end position="258"/>
    </location>
</feature>
<name>A0AA97KGS9_EUBMA</name>
<feature type="compositionally biased region" description="Low complexity" evidence="1">
    <location>
        <begin position="76"/>
        <end position="86"/>
    </location>
</feature>
<feature type="compositionally biased region" description="Pro residues" evidence="1">
    <location>
        <begin position="1"/>
        <end position="13"/>
    </location>
</feature>
<feature type="region of interest" description="Disordered" evidence="1">
    <location>
        <begin position="1"/>
        <end position="346"/>
    </location>
</feature>
<accession>A0AA97KGS9</accession>
<reference evidence="3" key="1">
    <citation type="submission" date="2025-08" db="UniProtKB">
        <authorList>
            <consortium name="RefSeq"/>
        </authorList>
    </citation>
    <scope>IDENTIFICATION</scope>
    <source>
        <tissue evidence="3">Blood</tissue>
    </source>
</reference>
<evidence type="ECO:0000256" key="1">
    <source>
        <dbReference type="SAM" id="MobiDB-lite"/>
    </source>
</evidence>
<keyword evidence="2" id="KW-1185">Reference proteome</keyword>
<dbReference type="AlphaFoldDB" id="A0AA97KGS9"/>
<dbReference type="GeneID" id="129343019"/>
<proteinExistence type="predicted"/>
<feature type="compositionally biased region" description="Low complexity" evidence="1">
    <location>
        <begin position="14"/>
        <end position="30"/>
    </location>
</feature>